<reference evidence="2" key="1">
    <citation type="submission" date="2022-10" db="EMBL/GenBank/DDBJ databases">
        <title>Chryseobacterium sp. nov., a novel bacterial species.</title>
        <authorList>
            <person name="Cao Y."/>
        </authorList>
    </citation>
    <scope>NUCLEOTIDE SEQUENCE</scope>
    <source>
        <strain evidence="2">KC 927</strain>
    </source>
</reference>
<dbReference type="InterPro" id="IPR000182">
    <property type="entry name" value="GNAT_dom"/>
</dbReference>
<dbReference type="InterPro" id="IPR016181">
    <property type="entry name" value="Acyl_CoA_acyltransferase"/>
</dbReference>
<protein>
    <submittedName>
        <fullName evidence="2">GNAT family N-acetyltransferase</fullName>
        <ecNumber evidence="2">2.3.1.-</ecNumber>
    </submittedName>
</protein>
<dbReference type="RefSeq" id="WP_267282496.1">
    <property type="nucleotide sequence ID" value="NZ_JAOVZV010000020.1"/>
</dbReference>
<gene>
    <name evidence="2" type="ORF">OEA66_16955</name>
</gene>
<comment type="caution">
    <text evidence="2">The sequence shown here is derived from an EMBL/GenBank/DDBJ whole genome shotgun (WGS) entry which is preliminary data.</text>
</comment>
<evidence type="ECO:0000313" key="2">
    <source>
        <dbReference type="EMBL" id="MCX8534038.1"/>
    </source>
</evidence>
<dbReference type="Pfam" id="PF13673">
    <property type="entry name" value="Acetyltransf_10"/>
    <property type="match status" value="1"/>
</dbReference>
<sequence>MHFLKRNDNIGNIYQMYIQKVFKGKNIGLNFVQETIKEATKRYHDLKIFLEVSVDDLQAKHFYLKAGFEQVQQIEGLSDILMKYSGL</sequence>
<keyword evidence="2" id="KW-0808">Transferase</keyword>
<dbReference type="SUPFAM" id="SSF55729">
    <property type="entry name" value="Acyl-CoA N-acyltransferases (Nat)"/>
    <property type="match status" value="1"/>
</dbReference>
<dbReference type="PROSITE" id="PS51186">
    <property type="entry name" value="GNAT"/>
    <property type="match status" value="1"/>
</dbReference>
<keyword evidence="2" id="KW-0012">Acyltransferase</keyword>
<accession>A0ABT3Y7D8</accession>
<proteinExistence type="predicted"/>
<name>A0ABT3Y7D8_9FLAO</name>
<dbReference type="Proteomes" id="UP001070176">
    <property type="component" value="Unassembled WGS sequence"/>
</dbReference>
<evidence type="ECO:0000313" key="3">
    <source>
        <dbReference type="Proteomes" id="UP001070176"/>
    </source>
</evidence>
<keyword evidence="3" id="KW-1185">Reference proteome</keyword>
<dbReference type="Gene3D" id="3.40.630.30">
    <property type="match status" value="1"/>
</dbReference>
<dbReference type="GO" id="GO:0016746">
    <property type="term" value="F:acyltransferase activity"/>
    <property type="evidence" value="ECO:0007669"/>
    <property type="project" value="UniProtKB-KW"/>
</dbReference>
<dbReference type="EMBL" id="JAOVZV010000020">
    <property type="protein sequence ID" value="MCX8534038.1"/>
    <property type="molecule type" value="Genomic_DNA"/>
</dbReference>
<organism evidence="2 3">
    <name type="scientific">Chryseobacterium luquanense</name>
    <dbReference type="NCBI Taxonomy" id="2983766"/>
    <lineage>
        <taxon>Bacteria</taxon>
        <taxon>Pseudomonadati</taxon>
        <taxon>Bacteroidota</taxon>
        <taxon>Flavobacteriia</taxon>
        <taxon>Flavobacteriales</taxon>
        <taxon>Weeksellaceae</taxon>
        <taxon>Chryseobacterium group</taxon>
        <taxon>Chryseobacterium</taxon>
    </lineage>
</organism>
<evidence type="ECO:0000259" key="1">
    <source>
        <dbReference type="PROSITE" id="PS51186"/>
    </source>
</evidence>
<dbReference type="EC" id="2.3.1.-" evidence="2"/>
<feature type="domain" description="N-acetyltransferase" evidence="1">
    <location>
        <begin position="1"/>
        <end position="87"/>
    </location>
</feature>